<comment type="caution">
    <text evidence="5">The sequence shown here is derived from an EMBL/GenBank/DDBJ whole genome shotgun (WGS) entry which is preliminary data.</text>
</comment>
<keyword evidence="6" id="KW-1185">Reference proteome</keyword>
<comment type="function">
    <text evidence="2">Pyridoxal 5'-phosphate (PLP)-binding protein, which is involved in PLP homeostasis.</text>
</comment>
<evidence type="ECO:0000256" key="2">
    <source>
        <dbReference type="HAMAP-Rule" id="MF_02087"/>
    </source>
</evidence>
<dbReference type="Gene3D" id="3.20.20.10">
    <property type="entry name" value="Alanine racemase"/>
    <property type="match status" value="1"/>
</dbReference>
<evidence type="ECO:0000256" key="1">
    <source>
        <dbReference type="ARBA" id="ARBA00022898"/>
    </source>
</evidence>
<name>A0ABW2QGA0_9BURK</name>
<gene>
    <name evidence="5" type="ORF">ACFQPB_04250</name>
</gene>
<evidence type="ECO:0000259" key="4">
    <source>
        <dbReference type="Pfam" id="PF01168"/>
    </source>
</evidence>
<dbReference type="PANTHER" id="PTHR10146:SF14">
    <property type="entry name" value="PYRIDOXAL PHOSPHATE HOMEOSTASIS PROTEIN"/>
    <property type="match status" value="1"/>
</dbReference>
<dbReference type="PIRSF" id="PIRSF004848">
    <property type="entry name" value="YBL036c_PLPDEIII"/>
    <property type="match status" value="1"/>
</dbReference>
<proteinExistence type="inferred from homology"/>
<evidence type="ECO:0000313" key="6">
    <source>
        <dbReference type="Proteomes" id="UP001596501"/>
    </source>
</evidence>
<organism evidence="5 6">
    <name type="scientific">Hydrogenophaga atypica</name>
    <dbReference type="NCBI Taxonomy" id="249409"/>
    <lineage>
        <taxon>Bacteria</taxon>
        <taxon>Pseudomonadati</taxon>
        <taxon>Pseudomonadota</taxon>
        <taxon>Betaproteobacteria</taxon>
        <taxon>Burkholderiales</taxon>
        <taxon>Comamonadaceae</taxon>
        <taxon>Hydrogenophaga</taxon>
    </lineage>
</organism>
<evidence type="ECO:0000313" key="5">
    <source>
        <dbReference type="EMBL" id="MFC7408061.1"/>
    </source>
</evidence>
<dbReference type="SUPFAM" id="SSF51419">
    <property type="entry name" value="PLP-binding barrel"/>
    <property type="match status" value="1"/>
</dbReference>
<dbReference type="EMBL" id="JBHTCA010000002">
    <property type="protein sequence ID" value="MFC7408061.1"/>
    <property type="molecule type" value="Genomic_DNA"/>
</dbReference>
<dbReference type="CDD" id="cd06824">
    <property type="entry name" value="PLPDE_III_Yggs_like"/>
    <property type="match status" value="1"/>
</dbReference>
<dbReference type="NCBIfam" id="TIGR00044">
    <property type="entry name" value="YggS family pyridoxal phosphate-dependent enzyme"/>
    <property type="match status" value="1"/>
</dbReference>
<comment type="similarity">
    <text evidence="2 3">Belongs to the pyridoxal phosphate-binding protein YggS/PROSC family.</text>
</comment>
<dbReference type="PANTHER" id="PTHR10146">
    <property type="entry name" value="PROLINE SYNTHETASE CO-TRANSCRIBED BACTERIAL HOMOLOG PROTEIN"/>
    <property type="match status" value="1"/>
</dbReference>
<feature type="domain" description="Alanine racemase N-terminal" evidence="4">
    <location>
        <begin position="24"/>
        <end position="227"/>
    </location>
</feature>
<feature type="modified residue" description="N6-(pyridoxal phosphate)lysine" evidence="2">
    <location>
        <position position="36"/>
    </location>
</feature>
<accession>A0ABW2QGA0</accession>
<dbReference type="InterPro" id="IPR011078">
    <property type="entry name" value="PyrdxlP_homeostasis"/>
</dbReference>
<protein>
    <recommendedName>
        <fullName evidence="2">Pyridoxal phosphate homeostasis protein</fullName>
        <shortName evidence="2">PLP homeostasis protein</shortName>
    </recommendedName>
</protein>
<dbReference type="InterPro" id="IPR029066">
    <property type="entry name" value="PLP-binding_barrel"/>
</dbReference>
<dbReference type="Proteomes" id="UP001596501">
    <property type="component" value="Unassembled WGS sequence"/>
</dbReference>
<dbReference type="RefSeq" id="WP_382220017.1">
    <property type="nucleotide sequence ID" value="NZ_JBHTCA010000002.1"/>
</dbReference>
<keyword evidence="1 2" id="KW-0663">Pyridoxal phosphate</keyword>
<dbReference type="InterPro" id="IPR001608">
    <property type="entry name" value="Ala_racemase_N"/>
</dbReference>
<reference evidence="6" key="1">
    <citation type="journal article" date="2019" name="Int. J. Syst. Evol. Microbiol.">
        <title>The Global Catalogue of Microorganisms (GCM) 10K type strain sequencing project: providing services to taxonomists for standard genome sequencing and annotation.</title>
        <authorList>
            <consortium name="The Broad Institute Genomics Platform"/>
            <consortium name="The Broad Institute Genome Sequencing Center for Infectious Disease"/>
            <person name="Wu L."/>
            <person name="Ma J."/>
        </authorList>
    </citation>
    <scope>NUCLEOTIDE SEQUENCE [LARGE SCALE GENOMIC DNA]</scope>
    <source>
        <strain evidence="6">CGMCC 1.12371</strain>
    </source>
</reference>
<evidence type="ECO:0000256" key="3">
    <source>
        <dbReference type="RuleBase" id="RU004514"/>
    </source>
</evidence>
<sequence length="231" mass="24410">MTTIGDNLQSQRARLWRACEQAGRPPDAVRLLAVSKTFGPDAVRDALAAGQLAFGENYVQEGVDKIAAVGAVPGIEWHCIGPLQSNKTRPVAEHFDWVQSVDRLKIAQRLSEQRPTHLAPLQVCIQVNVDGGANKSGVTPAELPALASAVAALPRLKLRGLMAIPEPAPDAASARAVFAQVRVLFEALNTQGLGLDTLSMGMSDDLEPAVAAGSTMVRVGRGVFGARSYAI</sequence>
<dbReference type="HAMAP" id="MF_02087">
    <property type="entry name" value="PLP_homeostasis"/>
    <property type="match status" value="1"/>
</dbReference>
<dbReference type="Pfam" id="PF01168">
    <property type="entry name" value="Ala_racemase_N"/>
    <property type="match status" value="1"/>
</dbReference>